<evidence type="ECO:0000256" key="4">
    <source>
        <dbReference type="ARBA" id="ARBA00022490"/>
    </source>
</evidence>
<dbReference type="AlphaFoldDB" id="A0A6B8RWM7"/>
<dbReference type="PANTHER" id="PTHR33540:SF2">
    <property type="entry name" value="TRNA THREONYLCARBAMOYLADENOSINE BIOSYNTHESIS PROTEIN TSAE"/>
    <property type="match status" value="1"/>
</dbReference>
<dbReference type="InterPro" id="IPR027417">
    <property type="entry name" value="P-loop_NTPase"/>
</dbReference>
<evidence type="ECO:0000256" key="9">
    <source>
        <dbReference type="ARBA" id="ARBA00022842"/>
    </source>
</evidence>
<dbReference type="KEGG" id="ppsc:EHS13_28355"/>
<dbReference type="NCBIfam" id="TIGR00150">
    <property type="entry name" value="T6A_YjeE"/>
    <property type="match status" value="1"/>
</dbReference>
<dbReference type="Pfam" id="PF02367">
    <property type="entry name" value="TsaE"/>
    <property type="match status" value="1"/>
</dbReference>
<evidence type="ECO:0000313" key="12">
    <source>
        <dbReference type="Proteomes" id="UP000426246"/>
    </source>
</evidence>
<gene>
    <name evidence="11" type="primary">tsaE</name>
    <name evidence="11" type="ORF">EHS13_28355</name>
</gene>
<keyword evidence="11" id="KW-0808">Transferase</keyword>
<evidence type="ECO:0000256" key="1">
    <source>
        <dbReference type="ARBA" id="ARBA00004496"/>
    </source>
</evidence>
<organism evidence="11 12">
    <name type="scientific">Paenibacillus psychroresistens</name>
    <dbReference type="NCBI Taxonomy" id="1778678"/>
    <lineage>
        <taxon>Bacteria</taxon>
        <taxon>Bacillati</taxon>
        <taxon>Bacillota</taxon>
        <taxon>Bacilli</taxon>
        <taxon>Bacillales</taxon>
        <taxon>Paenibacillaceae</taxon>
        <taxon>Paenibacillus</taxon>
    </lineage>
</organism>
<dbReference type="GO" id="GO:0046872">
    <property type="term" value="F:metal ion binding"/>
    <property type="evidence" value="ECO:0007669"/>
    <property type="project" value="UniProtKB-KW"/>
</dbReference>
<comment type="similarity">
    <text evidence="2">Belongs to the TsaE family.</text>
</comment>
<protein>
    <recommendedName>
        <fullName evidence="3">tRNA threonylcarbamoyladenosine biosynthesis protein TsaE</fullName>
    </recommendedName>
    <alternativeName>
        <fullName evidence="10">t(6)A37 threonylcarbamoyladenosine biosynthesis protein TsaE</fullName>
    </alternativeName>
</protein>
<keyword evidence="6" id="KW-0479">Metal-binding</keyword>
<dbReference type="EMBL" id="CP034235">
    <property type="protein sequence ID" value="QGR00283.1"/>
    <property type="molecule type" value="Genomic_DNA"/>
</dbReference>
<dbReference type="GO" id="GO:0005737">
    <property type="term" value="C:cytoplasm"/>
    <property type="evidence" value="ECO:0007669"/>
    <property type="project" value="UniProtKB-SubCell"/>
</dbReference>
<evidence type="ECO:0000256" key="5">
    <source>
        <dbReference type="ARBA" id="ARBA00022694"/>
    </source>
</evidence>
<dbReference type="GO" id="GO:0002949">
    <property type="term" value="P:tRNA threonylcarbamoyladenosine modification"/>
    <property type="evidence" value="ECO:0007669"/>
    <property type="project" value="InterPro"/>
</dbReference>
<evidence type="ECO:0000256" key="8">
    <source>
        <dbReference type="ARBA" id="ARBA00022840"/>
    </source>
</evidence>
<name>A0A6B8RWM7_9BACL</name>
<keyword evidence="7" id="KW-0547">Nucleotide-binding</keyword>
<dbReference type="Proteomes" id="UP000426246">
    <property type="component" value="Chromosome"/>
</dbReference>
<evidence type="ECO:0000256" key="6">
    <source>
        <dbReference type="ARBA" id="ARBA00022723"/>
    </source>
</evidence>
<dbReference type="InterPro" id="IPR003442">
    <property type="entry name" value="T6A_TsaE"/>
</dbReference>
<comment type="subcellular location">
    <subcellularLocation>
        <location evidence="1">Cytoplasm</location>
    </subcellularLocation>
</comment>
<accession>A0A6B8RWM7</accession>
<dbReference type="GO" id="GO:0016740">
    <property type="term" value="F:transferase activity"/>
    <property type="evidence" value="ECO:0007669"/>
    <property type="project" value="UniProtKB-KW"/>
</dbReference>
<keyword evidence="12" id="KW-1185">Reference proteome</keyword>
<dbReference type="PANTHER" id="PTHR33540">
    <property type="entry name" value="TRNA THREONYLCARBAMOYLADENOSINE BIOSYNTHESIS PROTEIN TSAE"/>
    <property type="match status" value="1"/>
</dbReference>
<evidence type="ECO:0000256" key="10">
    <source>
        <dbReference type="ARBA" id="ARBA00032441"/>
    </source>
</evidence>
<sequence>MTKRTVYRFQANSLKDTTRLAEHLSAYMDQGAVIALDGDLGAGKTAFSQAVARCLGVVDTVNSPTFTIIKEYQGRLLPFYHMDVYRITELEAEELGLDEYFYGEGVTIVEWANRIEALMPAERLSIYIENLGPVERSFLLVPSGEKYQNWCEALKENKLFYDPDKLE</sequence>
<keyword evidence="8" id="KW-0067">ATP-binding</keyword>
<reference evidence="12" key="1">
    <citation type="submission" date="2018-11" db="EMBL/GenBank/DDBJ databases">
        <title>Complete genome sequence of Paenibacillus sp. ML311-T8.</title>
        <authorList>
            <person name="Nam Y.-D."/>
            <person name="Kang J."/>
            <person name="Chung W.-H."/>
            <person name="Park Y.S."/>
        </authorList>
    </citation>
    <scope>NUCLEOTIDE SEQUENCE [LARGE SCALE GENOMIC DNA]</scope>
    <source>
        <strain evidence="12">ML311-T8</strain>
    </source>
</reference>
<dbReference type="OrthoDB" id="9815896at2"/>
<dbReference type="GO" id="GO:0005524">
    <property type="term" value="F:ATP binding"/>
    <property type="evidence" value="ECO:0007669"/>
    <property type="project" value="UniProtKB-KW"/>
</dbReference>
<dbReference type="RefSeq" id="WP_155705542.1">
    <property type="nucleotide sequence ID" value="NZ_CP034235.1"/>
</dbReference>
<keyword evidence="5" id="KW-0819">tRNA processing</keyword>
<keyword evidence="9" id="KW-0460">Magnesium</keyword>
<evidence type="ECO:0000256" key="2">
    <source>
        <dbReference type="ARBA" id="ARBA00007599"/>
    </source>
</evidence>
<dbReference type="SUPFAM" id="SSF52540">
    <property type="entry name" value="P-loop containing nucleoside triphosphate hydrolases"/>
    <property type="match status" value="1"/>
</dbReference>
<evidence type="ECO:0000256" key="3">
    <source>
        <dbReference type="ARBA" id="ARBA00019010"/>
    </source>
</evidence>
<keyword evidence="4" id="KW-0963">Cytoplasm</keyword>
<evidence type="ECO:0000256" key="7">
    <source>
        <dbReference type="ARBA" id="ARBA00022741"/>
    </source>
</evidence>
<dbReference type="Gene3D" id="3.40.50.300">
    <property type="entry name" value="P-loop containing nucleotide triphosphate hydrolases"/>
    <property type="match status" value="1"/>
</dbReference>
<evidence type="ECO:0000313" key="11">
    <source>
        <dbReference type="EMBL" id="QGR00283.1"/>
    </source>
</evidence>
<proteinExistence type="inferred from homology"/>